<dbReference type="GO" id="GO:0003677">
    <property type="term" value="F:DNA binding"/>
    <property type="evidence" value="ECO:0007669"/>
    <property type="project" value="InterPro"/>
</dbReference>
<evidence type="ECO:0000313" key="7">
    <source>
        <dbReference type="EMBL" id="AVJ25978.1"/>
    </source>
</evidence>
<proteinExistence type="inferred from homology"/>
<dbReference type="OrthoDB" id="8687055at2"/>
<dbReference type="Proteomes" id="UP000239477">
    <property type="component" value="Chromosome"/>
</dbReference>
<dbReference type="Pfam" id="PF08281">
    <property type="entry name" value="Sigma70_r4_2"/>
    <property type="match status" value="1"/>
</dbReference>
<dbReference type="InterPro" id="IPR013325">
    <property type="entry name" value="RNA_pol_sigma_r2"/>
</dbReference>
<dbReference type="AlphaFoldDB" id="A0A2S0I1U5"/>
<evidence type="ECO:0000256" key="3">
    <source>
        <dbReference type="ARBA" id="ARBA00023082"/>
    </source>
</evidence>
<keyword evidence="4" id="KW-0804">Transcription</keyword>
<protein>
    <submittedName>
        <fullName evidence="7">RNA polymerase subunit sigma</fullName>
    </submittedName>
</protein>
<dbReference type="InterPro" id="IPR007627">
    <property type="entry name" value="RNA_pol_sigma70_r2"/>
</dbReference>
<dbReference type="RefSeq" id="WP_105237095.1">
    <property type="nucleotide sequence ID" value="NZ_CP023270.1"/>
</dbReference>
<comment type="similarity">
    <text evidence="1">Belongs to the sigma-70 factor family. ECF subfamily.</text>
</comment>
<keyword evidence="3" id="KW-0731">Sigma factor</keyword>
<dbReference type="SUPFAM" id="SSF88946">
    <property type="entry name" value="Sigma2 domain of RNA polymerase sigma factors"/>
    <property type="match status" value="1"/>
</dbReference>
<dbReference type="EMBL" id="CP023270">
    <property type="protein sequence ID" value="AVJ25978.1"/>
    <property type="molecule type" value="Genomic_DNA"/>
</dbReference>
<dbReference type="GO" id="GO:0016987">
    <property type="term" value="F:sigma factor activity"/>
    <property type="evidence" value="ECO:0007669"/>
    <property type="project" value="UniProtKB-KW"/>
</dbReference>
<evidence type="ECO:0000256" key="2">
    <source>
        <dbReference type="ARBA" id="ARBA00023015"/>
    </source>
</evidence>
<dbReference type="SUPFAM" id="SSF88659">
    <property type="entry name" value="Sigma3 and sigma4 domains of RNA polymerase sigma factors"/>
    <property type="match status" value="1"/>
</dbReference>
<dbReference type="GO" id="GO:0006352">
    <property type="term" value="P:DNA-templated transcription initiation"/>
    <property type="evidence" value="ECO:0007669"/>
    <property type="project" value="InterPro"/>
</dbReference>
<dbReference type="InterPro" id="IPR039425">
    <property type="entry name" value="RNA_pol_sigma-70-like"/>
</dbReference>
<feature type="domain" description="RNA polymerase sigma-70 region 2" evidence="5">
    <location>
        <begin position="16"/>
        <end position="82"/>
    </location>
</feature>
<sequence length="170" mass="19448">MSVTVDPGRQHALHGLYADNHHWLVDLLLRRLRHRGDAQDLASETFLQIVASPDDPRGIREPRAYLTCIAKRLAYRLYRRRDLERAYLDRIALMAPDHAPSAEQCAIELEAILRIDAKLYGLPPDVRAAFLYSVFDELGYDDIAARLRISTRTVARHVKRALLHCLAGDR</sequence>
<feature type="domain" description="RNA polymerase sigma factor 70 region 4 type 2" evidence="6">
    <location>
        <begin position="114"/>
        <end position="165"/>
    </location>
</feature>
<dbReference type="InterPro" id="IPR014284">
    <property type="entry name" value="RNA_pol_sigma-70_dom"/>
</dbReference>
<dbReference type="PANTHER" id="PTHR43133:SF63">
    <property type="entry name" value="RNA POLYMERASE SIGMA FACTOR FECI-RELATED"/>
    <property type="match status" value="1"/>
</dbReference>
<keyword evidence="2" id="KW-0805">Transcription regulation</keyword>
<evidence type="ECO:0000259" key="5">
    <source>
        <dbReference type="Pfam" id="PF04542"/>
    </source>
</evidence>
<dbReference type="InterPro" id="IPR036388">
    <property type="entry name" value="WH-like_DNA-bd_sf"/>
</dbReference>
<keyword evidence="8" id="KW-1185">Reference proteome</keyword>
<dbReference type="NCBIfam" id="TIGR02937">
    <property type="entry name" value="sigma70-ECF"/>
    <property type="match status" value="1"/>
</dbReference>
<dbReference type="InterPro" id="IPR013249">
    <property type="entry name" value="RNA_pol_sigma70_r4_t2"/>
</dbReference>
<dbReference type="Gene3D" id="1.10.1740.10">
    <property type="match status" value="1"/>
</dbReference>
<dbReference type="Pfam" id="PF04542">
    <property type="entry name" value="Sigma70_r2"/>
    <property type="match status" value="1"/>
</dbReference>
<dbReference type="PANTHER" id="PTHR43133">
    <property type="entry name" value="RNA POLYMERASE ECF-TYPE SIGMA FACTO"/>
    <property type="match status" value="1"/>
</dbReference>
<dbReference type="Gene3D" id="1.10.10.10">
    <property type="entry name" value="Winged helix-like DNA-binding domain superfamily/Winged helix DNA-binding domain"/>
    <property type="match status" value="1"/>
</dbReference>
<organism evidence="7 8">
    <name type="scientific">Achromobacter spanius</name>
    <dbReference type="NCBI Taxonomy" id="217203"/>
    <lineage>
        <taxon>Bacteria</taxon>
        <taxon>Pseudomonadati</taxon>
        <taxon>Pseudomonadota</taxon>
        <taxon>Betaproteobacteria</taxon>
        <taxon>Burkholderiales</taxon>
        <taxon>Alcaligenaceae</taxon>
        <taxon>Achromobacter</taxon>
    </lineage>
</organism>
<accession>A0A2S0I1U5</accession>
<evidence type="ECO:0000256" key="1">
    <source>
        <dbReference type="ARBA" id="ARBA00010641"/>
    </source>
</evidence>
<gene>
    <name evidence="7" type="ORF">CLM73_01950</name>
</gene>
<name>A0A2S0I1U5_9BURK</name>
<evidence type="ECO:0000256" key="4">
    <source>
        <dbReference type="ARBA" id="ARBA00023163"/>
    </source>
</evidence>
<evidence type="ECO:0000259" key="6">
    <source>
        <dbReference type="Pfam" id="PF08281"/>
    </source>
</evidence>
<dbReference type="InterPro" id="IPR013324">
    <property type="entry name" value="RNA_pol_sigma_r3/r4-like"/>
</dbReference>
<reference evidence="7 8" key="1">
    <citation type="submission" date="2017-09" db="EMBL/GenBank/DDBJ databases">
        <title>Genomic, metabolic, and phenotypic characteristics of bacterial isolates from the natural microbiome of the model nematode Caenorhabditis elegans.</title>
        <authorList>
            <person name="Zimmermann J."/>
            <person name="Obeng N."/>
            <person name="Yang W."/>
            <person name="Obeng O."/>
            <person name="Kissoyan K."/>
            <person name="Pees B."/>
            <person name="Dirksen P."/>
            <person name="Hoppner M."/>
            <person name="Franke A."/>
            <person name="Rosenstiel P."/>
            <person name="Leippe M."/>
            <person name="Dierking K."/>
            <person name="Kaleta C."/>
            <person name="Schulenburg H."/>
        </authorList>
    </citation>
    <scope>NUCLEOTIDE SEQUENCE [LARGE SCALE GENOMIC DNA]</scope>
    <source>
        <strain evidence="7 8">MYb73</strain>
    </source>
</reference>
<evidence type="ECO:0000313" key="8">
    <source>
        <dbReference type="Proteomes" id="UP000239477"/>
    </source>
</evidence>